<dbReference type="GO" id="GO:0050660">
    <property type="term" value="F:flavin adenine dinucleotide binding"/>
    <property type="evidence" value="ECO:0007669"/>
    <property type="project" value="InterPro"/>
</dbReference>
<dbReference type="Gene3D" id="1.10.540.10">
    <property type="entry name" value="Acyl-CoA dehydrogenase/oxidase, N-terminal domain"/>
    <property type="match status" value="1"/>
</dbReference>
<accession>A0A914XCV5</accession>
<sequence>MTPSAAPKGTPLIREEAVCSLQKKDINMANCIEPGDNPDLTEERRKATFSVRSMSEFIFNGEDKLAKRMEIAAYVDATQDLHDPRPVEFMSRVERHDNSTRKV</sequence>
<dbReference type="Proteomes" id="UP000887566">
    <property type="component" value="Unplaced"/>
</dbReference>
<feature type="domain" description="Acyl-coenzyme A oxidase N-terminal" evidence="1">
    <location>
        <begin position="51"/>
        <end position="102"/>
    </location>
</feature>
<proteinExistence type="predicted"/>
<dbReference type="GO" id="GO:0016627">
    <property type="term" value="F:oxidoreductase activity, acting on the CH-CH group of donors"/>
    <property type="evidence" value="ECO:0007669"/>
    <property type="project" value="InterPro"/>
</dbReference>
<keyword evidence="2" id="KW-1185">Reference proteome</keyword>
<evidence type="ECO:0000313" key="2">
    <source>
        <dbReference type="Proteomes" id="UP000887566"/>
    </source>
</evidence>
<name>A0A914XCV5_9BILA</name>
<protein>
    <submittedName>
        <fullName evidence="3">Acyl-coenzyme A oxidase N-terminal domain-containing protein</fullName>
    </submittedName>
</protein>
<dbReference type="InterPro" id="IPR037069">
    <property type="entry name" value="AcylCoA_DH/ox_N_sf"/>
</dbReference>
<evidence type="ECO:0000259" key="1">
    <source>
        <dbReference type="Pfam" id="PF14749"/>
    </source>
</evidence>
<organism evidence="2 3">
    <name type="scientific">Plectus sambesii</name>
    <dbReference type="NCBI Taxonomy" id="2011161"/>
    <lineage>
        <taxon>Eukaryota</taxon>
        <taxon>Metazoa</taxon>
        <taxon>Ecdysozoa</taxon>
        <taxon>Nematoda</taxon>
        <taxon>Chromadorea</taxon>
        <taxon>Plectida</taxon>
        <taxon>Plectina</taxon>
        <taxon>Plectoidea</taxon>
        <taxon>Plectidae</taxon>
        <taxon>Plectus</taxon>
    </lineage>
</organism>
<dbReference type="AlphaFoldDB" id="A0A914XCV5"/>
<dbReference type="InterPro" id="IPR029320">
    <property type="entry name" value="Acyl-CoA_ox_N"/>
</dbReference>
<evidence type="ECO:0000313" key="3">
    <source>
        <dbReference type="WBParaSite" id="PSAMB.scaffold7624size7358.g30326.t1"/>
    </source>
</evidence>
<dbReference type="WBParaSite" id="PSAMB.scaffold7624size7358.g30326.t1">
    <property type="protein sequence ID" value="PSAMB.scaffold7624size7358.g30326.t1"/>
    <property type="gene ID" value="PSAMB.scaffold7624size7358.g30326"/>
</dbReference>
<reference evidence="3" key="1">
    <citation type="submission" date="2022-11" db="UniProtKB">
        <authorList>
            <consortium name="WormBaseParasite"/>
        </authorList>
    </citation>
    <scope>IDENTIFICATION</scope>
</reference>
<dbReference type="Pfam" id="PF14749">
    <property type="entry name" value="Acyl-CoA_ox_N"/>
    <property type="match status" value="1"/>
</dbReference>